<evidence type="ECO:0000256" key="3">
    <source>
        <dbReference type="ARBA" id="ARBA00023315"/>
    </source>
</evidence>
<feature type="region of interest" description="Disordered" evidence="5">
    <location>
        <begin position="226"/>
        <end position="255"/>
    </location>
</feature>
<feature type="binding site" evidence="4">
    <location>
        <begin position="280"/>
        <end position="286"/>
    </location>
    <ligand>
        <name>acetyl-CoA</name>
        <dbReference type="ChEBI" id="CHEBI:57288"/>
        <label>2</label>
    </ligand>
</feature>
<organism evidence="7 8">
    <name type="scientific">Mycolicibacter longobardus</name>
    <dbReference type="NCBI Taxonomy" id="1108812"/>
    <lineage>
        <taxon>Bacteria</taxon>
        <taxon>Bacillati</taxon>
        <taxon>Actinomycetota</taxon>
        <taxon>Actinomycetes</taxon>
        <taxon>Mycobacteriales</taxon>
        <taxon>Mycobacteriaceae</taxon>
        <taxon>Mycolicibacter</taxon>
    </lineage>
</organism>
<evidence type="ECO:0000313" key="8">
    <source>
        <dbReference type="Proteomes" id="UP000193866"/>
    </source>
</evidence>
<dbReference type="PANTHER" id="PTHR43617">
    <property type="entry name" value="L-AMINO ACID N-ACETYLTRANSFERASE"/>
    <property type="match status" value="1"/>
</dbReference>
<dbReference type="EC" id="2.3.1.189" evidence="4"/>
<dbReference type="InterPro" id="IPR000182">
    <property type="entry name" value="GNAT_dom"/>
</dbReference>
<feature type="binding site" evidence="4">
    <location>
        <position position="179"/>
    </location>
    <ligand>
        <name>1D-myo-inositol 2-(L-cysteinylamino)-2-deoxy-alpha-D-glucopyranoside</name>
        <dbReference type="ChEBI" id="CHEBI:58887"/>
    </ligand>
</feature>
<dbReference type="PANTHER" id="PTHR43617:SF31">
    <property type="entry name" value="MYCOTHIOL ACETYLTRANSFERASE"/>
    <property type="match status" value="1"/>
</dbReference>
<dbReference type="Pfam" id="PF00583">
    <property type="entry name" value="Acetyltransf_1"/>
    <property type="match status" value="1"/>
</dbReference>
<feature type="binding site" evidence="4">
    <location>
        <begin position="85"/>
        <end position="90"/>
    </location>
    <ligand>
        <name>acetyl-CoA</name>
        <dbReference type="ChEBI" id="CHEBI:57288"/>
        <label>1</label>
    </ligand>
</feature>
<comment type="function">
    <text evidence="4">Catalyzes the transfer of acetyl from acetyl-CoA to desacetylmycothiol (Cys-GlcN-Ins) to form mycothiol.</text>
</comment>
<dbReference type="PROSITE" id="PS51186">
    <property type="entry name" value="GNAT"/>
    <property type="match status" value="2"/>
</dbReference>
<protein>
    <recommendedName>
        <fullName evidence="4">Mycothiol acetyltransferase</fullName>
        <shortName evidence="4">MSH acetyltransferase</shortName>
        <ecNumber evidence="4">2.3.1.189</ecNumber>
    </recommendedName>
    <alternativeName>
        <fullName evidence="4">Mycothiol synthase</fullName>
    </alternativeName>
</protein>
<sequence>MTDPHWRAALTDHEQRQVRELIAAAGDHDGVAPVGEQVLRELAESRTEHLVAGDGGAVLGYLNLTAGSGEAAPMSELVVAPQARRRGIGTALARAALARTDGRTRFWAHGTLPAARATAEAVGLTAVRELLQMRRSLRGVADRMNPSIPPGVSIRTYAGTADDAELLRVNNAAFAWHPEQGAWTEADLAERRAEAWFDPGGLFLAFDATVLLGFHWTKIHRGKPGAEPLGMSSGPSFASPSSRLAEPLGVSSGPSFASPSSRLAEPLGEVYVVGVDPAAQGRGLGRALTEIGLVYLADRLADVDSPTVLLYVEADNTAALRTYQQLEFTVHSVDTAYARVDRG</sequence>
<feature type="compositionally biased region" description="Low complexity" evidence="5">
    <location>
        <begin position="232"/>
        <end position="242"/>
    </location>
</feature>
<dbReference type="EMBL" id="LQPG01000018">
    <property type="protein sequence ID" value="ORW11282.1"/>
    <property type="molecule type" value="Genomic_DNA"/>
</dbReference>
<evidence type="ECO:0000256" key="4">
    <source>
        <dbReference type="HAMAP-Rule" id="MF_01698"/>
    </source>
</evidence>
<feature type="binding site" evidence="4">
    <location>
        <position position="36"/>
    </location>
    <ligand>
        <name>1D-myo-inositol 2-(L-cysteinylamino)-2-deoxy-alpha-D-glucopyranoside</name>
        <dbReference type="ChEBI" id="CHEBI:58887"/>
    </ligand>
</feature>
<comment type="subunit">
    <text evidence="4">Monomer.</text>
</comment>
<feature type="domain" description="N-acetyltransferase" evidence="6">
    <location>
        <begin position="4"/>
        <end position="149"/>
    </location>
</feature>
<dbReference type="Pfam" id="PF08445">
    <property type="entry name" value="FR47"/>
    <property type="match status" value="1"/>
</dbReference>
<dbReference type="InterPro" id="IPR016181">
    <property type="entry name" value="Acyl_CoA_acyltransferase"/>
</dbReference>
<dbReference type="NCBIfam" id="TIGR03448">
    <property type="entry name" value="mycothiol_MshD"/>
    <property type="match status" value="1"/>
</dbReference>
<comment type="catalytic activity">
    <reaction evidence="4">
        <text>1D-myo-inositol 2-(L-cysteinylamino)-2-deoxy-alpha-D-glucopyranoside + acetyl-CoA = mycothiol + CoA + H(+)</text>
        <dbReference type="Rhea" id="RHEA:26172"/>
        <dbReference type="ChEBI" id="CHEBI:15378"/>
        <dbReference type="ChEBI" id="CHEBI:16768"/>
        <dbReference type="ChEBI" id="CHEBI:57287"/>
        <dbReference type="ChEBI" id="CHEBI:57288"/>
        <dbReference type="ChEBI" id="CHEBI:58887"/>
        <dbReference type="EC" id="2.3.1.189"/>
    </reaction>
</comment>
<dbReference type="SUPFAM" id="SSF55729">
    <property type="entry name" value="Acyl-CoA N-acyltransferases (Nat)"/>
    <property type="match status" value="1"/>
</dbReference>
<comment type="similarity">
    <text evidence="4">Belongs to the acetyltransferase family. MshD subfamily.</text>
</comment>
<gene>
    <name evidence="4" type="primary">mshD</name>
    <name evidence="7" type="ORF">AWC16_12000</name>
</gene>
<evidence type="ECO:0000256" key="1">
    <source>
        <dbReference type="ARBA" id="ARBA00022679"/>
    </source>
</evidence>
<evidence type="ECO:0000313" key="7">
    <source>
        <dbReference type="EMBL" id="ORW11282.1"/>
    </source>
</evidence>
<dbReference type="InterPro" id="IPR050276">
    <property type="entry name" value="MshD_Acetyltransferase"/>
</dbReference>
<dbReference type="Gene3D" id="3.40.630.30">
    <property type="match status" value="1"/>
</dbReference>
<keyword evidence="1 4" id="KW-0808">Transferase</keyword>
<keyword evidence="8" id="KW-1185">Reference proteome</keyword>
<dbReference type="STRING" id="1108812.AWC16_12000"/>
<evidence type="ECO:0000259" key="6">
    <source>
        <dbReference type="PROSITE" id="PS51186"/>
    </source>
</evidence>
<evidence type="ECO:0000256" key="2">
    <source>
        <dbReference type="ARBA" id="ARBA00022737"/>
    </source>
</evidence>
<feature type="domain" description="N-acetyltransferase" evidence="6">
    <location>
        <begin position="152"/>
        <end position="343"/>
    </location>
</feature>
<proteinExistence type="inferred from homology"/>
<feature type="binding site" evidence="4">
    <location>
        <position position="218"/>
    </location>
    <ligand>
        <name>1D-myo-inositol 2-(L-cysteinylamino)-2-deoxy-alpha-D-glucopyranoside</name>
        <dbReference type="ChEBI" id="CHEBI:58887"/>
    </ligand>
</feature>
<feature type="binding site" evidence="4">
    <location>
        <position position="269"/>
    </location>
    <ligand>
        <name>1D-myo-inositol 2-(L-cysteinylamino)-2-deoxy-alpha-D-glucopyranoside</name>
        <dbReference type="ChEBI" id="CHEBI:58887"/>
    </ligand>
</feature>
<dbReference type="PIRSF" id="PIRSF021524">
    <property type="entry name" value="MSH_acetyltransferase"/>
    <property type="match status" value="1"/>
</dbReference>
<evidence type="ECO:0000256" key="5">
    <source>
        <dbReference type="SAM" id="MobiDB-lite"/>
    </source>
</evidence>
<keyword evidence="3 4" id="KW-0012">Acyltransferase</keyword>
<name>A0A1X1YJK5_9MYCO</name>
<reference evidence="7 8" key="1">
    <citation type="submission" date="2016-01" db="EMBL/GenBank/DDBJ databases">
        <title>The new phylogeny of the genus Mycobacterium.</title>
        <authorList>
            <person name="Tarcisio F."/>
            <person name="Conor M."/>
            <person name="Antonella G."/>
            <person name="Elisabetta G."/>
            <person name="Giulia F.S."/>
            <person name="Sara T."/>
            <person name="Anna F."/>
            <person name="Clotilde B."/>
            <person name="Roberto B."/>
            <person name="Veronica D.S."/>
            <person name="Fabio R."/>
            <person name="Monica P."/>
            <person name="Olivier J."/>
            <person name="Enrico T."/>
            <person name="Nicola S."/>
        </authorList>
    </citation>
    <scope>NUCLEOTIDE SEQUENCE [LARGE SCALE GENOMIC DNA]</scope>
    <source>
        <strain evidence="7 8">DSM 45394</strain>
    </source>
</reference>
<feature type="binding site" evidence="4">
    <location>
        <begin position="316"/>
        <end position="321"/>
    </location>
    <ligand>
        <name>acetyl-CoA</name>
        <dbReference type="ChEBI" id="CHEBI:57288"/>
        <label>2</label>
    </ligand>
</feature>
<dbReference type="InterPro" id="IPR013653">
    <property type="entry name" value="GCN5-like_dom"/>
</dbReference>
<keyword evidence="2 4" id="KW-0677">Repeat</keyword>
<dbReference type="Proteomes" id="UP000193866">
    <property type="component" value="Unassembled WGS sequence"/>
</dbReference>
<feature type="binding site" evidence="4">
    <location>
        <position position="311"/>
    </location>
    <ligand>
        <name>1D-myo-inositol 2-(L-cysteinylamino)-2-deoxy-alpha-D-glucopyranoside</name>
        <dbReference type="ChEBI" id="CHEBI:58887"/>
    </ligand>
</feature>
<accession>A0A1X1YJK5</accession>
<dbReference type="InterPro" id="IPR017813">
    <property type="entry name" value="Mycothiol_AcTrfase"/>
</dbReference>
<feature type="binding site" evidence="4">
    <location>
        <begin position="273"/>
        <end position="275"/>
    </location>
    <ligand>
        <name>acetyl-CoA</name>
        <dbReference type="ChEBI" id="CHEBI:57288"/>
        <label>2</label>
    </ligand>
</feature>
<comment type="caution">
    <text evidence="7">The sequence shown here is derived from an EMBL/GenBank/DDBJ whole genome shotgun (WGS) entry which is preliminary data.</text>
</comment>
<dbReference type="RefSeq" id="WP_085264709.1">
    <property type="nucleotide sequence ID" value="NZ_LQPG01000018.1"/>
</dbReference>
<dbReference type="HAMAP" id="MF_01698">
    <property type="entry name" value="MshD"/>
    <property type="match status" value="1"/>
</dbReference>
<dbReference type="OrthoDB" id="3208058at2"/>
<dbReference type="AlphaFoldDB" id="A0A1X1YJK5"/>
<feature type="binding site" evidence="4">
    <location>
        <begin position="77"/>
        <end position="79"/>
    </location>
    <ligand>
        <name>acetyl-CoA</name>
        <dbReference type="ChEBI" id="CHEBI:57288"/>
        <label>1</label>
    </ligand>
</feature>
<dbReference type="GO" id="GO:0035447">
    <property type="term" value="F:mycothiol synthase activity"/>
    <property type="evidence" value="ECO:0007669"/>
    <property type="project" value="UniProtKB-UniRule"/>
</dbReference>
<dbReference type="GO" id="GO:0008999">
    <property type="term" value="F:protein-N-terminal-alanine acetyltransferase activity"/>
    <property type="evidence" value="ECO:0007669"/>
    <property type="project" value="TreeGrafter"/>
</dbReference>
<dbReference type="GO" id="GO:0010125">
    <property type="term" value="P:mycothiol biosynthetic process"/>
    <property type="evidence" value="ECO:0007669"/>
    <property type="project" value="UniProtKB-UniRule"/>
</dbReference>